<evidence type="ECO:0000313" key="10">
    <source>
        <dbReference type="Proteomes" id="UP000215335"/>
    </source>
</evidence>
<dbReference type="PANTHER" id="PTHR19302">
    <property type="entry name" value="GAMMA TUBULIN COMPLEX PROTEIN"/>
    <property type="match status" value="1"/>
</dbReference>
<dbReference type="GO" id="GO:0051225">
    <property type="term" value="P:spindle assembly"/>
    <property type="evidence" value="ECO:0007669"/>
    <property type="project" value="TreeGrafter"/>
</dbReference>
<evidence type="ECO:0000256" key="1">
    <source>
        <dbReference type="ARBA" id="ARBA00004245"/>
    </source>
</evidence>
<keyword evidence="3" id="KW-0963">Cytoplasm</keyword>
<keyword evidence="4" id="KW-0493">Microtubule</keyword>
<dbReference type="InterPro" id="IPR007259">
    <property type="entry name" value="GCP"/>
</dbReference>
<dbReference type="Pfam" id="PF04130">
    <property type="entry name" value="GCP_C_terminal"/>
    <property type="match status" value="1"/>
</dbReference>
<keyword evidence="10" id="KW-1185">Reference proteome</keyword>
<dbReference type="GO" id="GO:0005874">
    <property type="term" value="C:microtubule"/>
    <property type="evidence" value="ECO:0007669"/>
    <property type="project" value="UniProtKB-KW"/>
</dbReference>
<keyword evidence="5" id="KW-0206">Cytoskeleton</keyword>
<accession>A0A232F7J2</accession>
<dbReference type="PANTHER" id="PTHR19302:SF33">
    <property type="entry name" value="GAMMA-TUBULIN COMPLEX COMPONENT 5"/>
    <property type="match status" value="1"/>
</dbReference>
<evidence type="ECO:0000259" key="8">
    <source>
        <dbReference type="Pfam" id="PF17681"/>
    </source>
</evidence>
<dbReference type="Proteomes" id="UP000215335">
    <property type="component" value="Unassembled WGS sequence"/>
</dbReference>
<dbReference type="GO" id="GO:0031122">
    <property type="term" value="P:cytoplasmic microtubule organization"/>
    <property type="evidence" value="ECO:0007669"/>
    <property type="project" value="TreeGrafter"/>
</dbReference>
<dbReference type="GO" id="GO:0007020">
    <property type="term" value="P:microtubule nucleation"/>
    <property type="evidence" value="ECO:0007669"/>
    <property type="project" value="InterPro"/>
</dbReference>
<evidence type="ECO:0000256" key="3">
    <source>
        <dbReference type="ARBA" id="ARBA00022490"/>
    </source>
</evidence>
<dbReference type="InterPro" id="IPR042241">
    <property type="entry name" value="GCP_C_sf"/>
</dbReference>
<evidence type="ECO:0000256" key="6">
    <source>
        <dbReference type="SAM" id="MobiDB-lite"/>
    </source>
</evidence>
<dbReference type="Pfam" id="PF17681">
    <property type="entry name" value="GCP_N_terminal"/>
    <property type="match status" value="1"/>
</dbReference>
<feature type="domain" description="Gamma tubulin complex component C-terminal" evidence="7">
    <location>
        <begin position="699"/>
        <end position="932"/>
    </location>
</feature>
<dbReference type="CDD" id="cd22572">
    <property type="entry name" value="GCP5_NTD"/>
    <property type="match status" value="1"/>
</dbReference>
<evidence type="ECO:0000256" key="5">
    <source>
        <dbReference type="ARBA" id="ARBA00023212"/>
    </source>
</evidence>
<sequence length="1110" mass="129377">MGTKTLTDIHNDLKLLITAISGFEEGEEGFQICERFALSQIKHHRYLSVNSHAVKKEIEEITQKFLIHGKYDVAKEFQELVKSFLTNFDFERHPQYDVQWSLLSLLLNLANETNKSELNSSSQPYRDRSQNITITAEDDKSEEIDWGQYLKEGQEDFFCNYDSDKDENDGQLSLSIPGNQKTSGNIQDATNSGTNIYQSSIHEVPKSLPQEIISKNWLKANIQNSWWNELDWHQYKVKSEFEAAHLYEHWRKNTLKSNKIIGTLSEYQACREILWMFHIQSSMALFQEETGSEFSIRDVSIPSLTTVAFKSMLLSYCQYFTMIREMVTFLENIFNHVDSSVENRKPPLTYEAYAITLQQQLLRIKSGLVDFEIAMMKQEDQKTFLSISKNLKRHLDRVKMIFEIHKSVVDDWKKMTNWQAASKLLSCLYFKMQNSSSYETVNLCATLYLASLSVYLNIVDVWLSEGRLEDWREEFIIARCTESTESVSREDSRPLEGFACRELDPLCLKDPVMKVLLHKVYQMGRSIELLVTLDRITDLWDMMDQANVAKKTLHEECLNEILSQCSKYDDTNSSDYTDSGPLRIVKVSTSQSFDTDVEHNIMQQVSASNNPFYTKALENFILSDASSDNVDAKSSSCNQLVEWKQDEMECKQSLEFLSKLEMVLPWRKIFECAVSKVLELKFSGASKLVKDILIREYKLEEQLKLMRSVYMMETSHIMNKFTKLIFTEIESNGMWNNAYFVTCLLEEVLSQQWPDTSSRWSITVSNIRTTKVLEAVNGIKLHYAAGWPINMLLNEEALDKYNKIFRFELKLKWALWTLNNLRFADLESQVEFVEPDIVQHFHIRRLESLRFWLLHAVGSIHAYLSGQVLQSLGSTLEKALTQADNFEAIITIHSEYLDNVHEHCLQTEKFDDLTRTIYKLLEMCEDIRDRWQPTSLAFIGKALDELENDYVKYHTYLALGLHNAVQHKDADYRKSEICSELLQYVVQIKPQVVNATDSHKLLLPVFPAMHRKFRSMRDNITDFGRNILNEIAHQSLPPSGIPLQLPNRSPRRRDRNLDHRTQNEYERAFAYLRWYRRKELLDAYDSSSSIVNEVLSEVVEESRLDDDNNF</sequence>
<evidence type="ECO:0000256" key="2">
    <source>
        <dbReference type="ARBA" id="ARBA00010337"/>
    </source>
</evidence>
<dbReference type="Gene3D" id="1.20.120.1900">
    <property type="entry name" value="Gamma-tubulin complex, C-terminal domain"/>
    <property type="match status" value="1"/>
</dbReference>
<name>A0A232F7J2_9HYME</name>
<dbReference type="InterPro" id="IPR040457">
    <property type="entry name" value="GCP_C"/>
</dbReference>
<feature type="domain" description="Gamma tubulin complex component protein N-terminal" evidence="8">
    <location>
        <begin position="272"/>
        <end position="547"/>
    </location>
</feature>
<dbReference type="GO" id="GO:0051321">
    <property type="term" value="P:meiotic cell cycle"/>
    <property type="evidence" value="ECO:0007669"/>
    <property type="project" value="TreeGrafter"/>
</dbReference>
<organism evidence="9 10">
    <name type="scientific">Trichomalopsis sarcophagae</name>
    <dbReference type="NCBI Taxonomy" id="543379"/>
    <lineage>
        <taxon>Eukaryota</taxon>
        <taxon>Metazoa</taxon>
        <taxon>Ecdysozoa</taxon>
        <taxon>Arthropoda</taxon>
        <taxon>Hexapoda</taxon>
        <taxon>Insecta</taxon>
        <taxon>Pterygota</taxon>
        <taxon>Neoptera</taxon>
        <taxon>Endopterygota</taxon>
        <taxon>Hymenoptera</taxon>
        <taxon>Apocrita</taxon>
        <taxon>Proctotrupomorpha</taxon>
        <taxon>Chalcidoidea</taxon>
        <taxon>Pteromalidae</taxon>
        <taxon>Pteromalinae</taxon>
        <taxon>Trichomalopsis</taxon>
    </lineage>
</organism>
<dbReference type="AlphaFoldDB" id="A0A232F7J2"/>
<proteinExistence type="inferred from homology"/>
<dbReference type="GO" id="GO:0051011">
    <property type="term" value="F:microtubule minus-end binding"/>
    <property type="evidence" value="ECO:0007669"/>
    <property type="project" value="TreeGrafter"/>
</dbReference>
<dbReference type="GO" id="GO:0000930">
    <property type="term" value="C:gamma-tubulin complex"/>
    <property type="evidence" value="ECO:0007669"/>
    <property type="project" value="TreeGrafter"/>
</dbReference>
<dbReference type="InterPro" id="IPR041470">
    <property type="entry name" value="GCP_N"/>
</dbReference>
<dbReference type="InterPro" id="IPR059169">
    <property type="entry name" value="GCP5_N_ext"/>
</dbReference>
<gene>
    <name evidence="9" type="ORF">TSAR_005055</name>
</gene>
<reference evidence="9 10" key="1">
    <citation type="journal article" date="2017" name="Curr. Biol.">
        <title>The Evolution of Venom by Co-option of Single-Copy Genes.</title>
        <authorList>
            <person name="Martinson E.O."/>
            <person name="Mrinalini"/>
            <person name="Kelkar Y.D."/>
            <person name="Chang C.H."/>
            <person name="Werren J.H."/>
        </authorList>
    </citation>
    <scope>NUCLEOTIDE SEQUENCE [LARGE SCALE GENOMIC DNA]</scope>
    <source>
        <strain evidence="9 10">Alberta</strain>
        <tissue evidence="9">Whole body</tissue>
    </source>
</reference>
<feature type="region of interest" description="Disordered" evidence="6">
    <location>
        <begin position="1038"/>
        <end position="1060"/>
    </location>
</feature>
<comment type="subcellular location">
    <subcellularLocation>
        <location evidence="1">Cytoplasm</location>
        <location evidence="1">Cytoskeleton</location>
    </subcellularLocation>
</comment>
<comment type="caution">
    <text evidence="9">The sequence shown here is derived from an EMBL/GenBank/DDBJ whole genome shotgun (WGS) entry which is preliminary data.</text>
</comment>
<comment type="similarity">
    <text evidence="2">Belongs to the TUBGCP family.</text>
</comment>
<dbReference type="EMBL" id="NNAY01000718">
    <property type="protein sequence ID" value="OXU26824.1"/>
    <property type="molecule type" value="Genomic_DNA"/>
</dbReference>
<evidence type="ECO:0000313" key="9">
    <source>
        <dbReference type="EMBL" id="OXU26824.1"/>
    </source>
</evidence>
<dbReference type="GO" id="GO:0043015">
    <property type="term" value="F:gamma-tubulin binding"/>
    <property type="evidence" value="ECO:0007669"/>
    <property type="project" value="InterPro"/>
</dbReference>
<protein>
    <recommendedName>
        <fullName evidence="11">Gamma-tubulin complex component</fullName>
    </recommendedName>
</protein>
<evidence type="ECO:0000259" key="7">
    <source>
        <dbReference type="Pfam" id="PF04130"/>
    </source>
</evidence>
<evidence type="ECO:0000256" key="4">
    <source>
        <dbReference type="ARBA" id="ARBA00022701"/>
    </source>
</evidence>
<dbReference type="OrthoDB" id="66546at2759"/>
<evidence type="ECO:0008006" key="11">
    <source>
        <dbReference type="Google" id="ProtNLM"/>
    </source>
</evidence>
<dbReference type="STRING" id="543379.A0A232F7J2"/>
<dbReference type="GO" id="GO:0000278">
    <property type="term" value="P:mitotic cell cycle"/>
    <property type="evidence" value="ECO:0007669"/>
    <property type="project" value="TreeGrafter"/>
</dbReference>
<dbReference type="GO" id="GO:0000922">
    <property type="term" value="C:spindle pole"/>
    <property type="evidence" value="ECO:0007669"/>
    <property type="project" value="InterPro"/>
</dbReference>